<reference evidence="2 4" key="1">
    <citation type="submission" date="2020-01" db="EMBL/GenBank/DDBJ databases">
        <authorList>
            <consortium name="DOE Joint Genome Institute"/>
            <person name="Haridas S."/>
            <person name="Albert R."/>
            <person name="Binder M."/>
            <person name="Bloem J."/>
            <person name="Labutti K."/>
            <person name="Salamov A."/>
            <person name="Andreopoulos B."/>
            <person name="Baker S.E."/>
            <person name="Barry K."/>
            <person name="Bills G."/>
            <person name="Bluhm B.H."/>
            <person name="Cannon C."/>
            <person name="Castanera R."/>
            <person name="Culley D.E."/>
            <person name="Daum C."/>
            <person name="Ezra D."/>
            <person name="Gonzalez J.B."/>
            <person name="Henrissat B."/>
            <person name="Kuo A."/>
            <person name="Liang C."/>
            <person name="Lipzen A."/>
            <person name="Lutzoni F."/>
            <person name="Magnuson J."/>
            <person name="Mondo S."/>
            <person name="Nolan M."/>
            <person name="Ohm R."/>
            <person name="Pangilinan J."/>
            <person name="Park H.-J."/>
            <person name="Ramirez L."/>
            <person name="Alfaro M."/>
            <person name="Sun H."/>
            <person name="Tritt A."/>
            <person name="Yoshinaga Y."/>
            <person name="Zwiers L.-H."/>
            <person name="Turgeon B.G."/>
            <person name="Goodwin S.B."/>
            <person name="Spatafora J.W."/>
            <person name="Crous P.W."/>
            <person name="Grigoriev I.V."/>
        </authorList>
    </citation>
    <scope>NUCLEOTIDE SEQUENCE</scope>
    <source>
        <strain evidence="2 4">CBS 781.70</strain>
    </source>
</reference>
<protein>
    <submittedName>
        <fullName evidence="2 4">Uncharacterized protein</fullName>
    </submittedName>
</protein>
<evidence type="ECO:0000256" key="1">
    <source>
        <dbReference type="SAM" id="MobiDB-lite"/>
    </source>
</evidence>
<feature type="region of interest" description="Disordered" evidence="1">
    <location>
        <begin position="1"/>
        <end position="43"/>
    </location>
</feature>
<gene>
    <name evidence="2 4" type="ORF">P152DRAFT_234160</name>
</gene>
<sequence length="195" mass="22132">MQVRTATRREKSHRSHHLPNDTGQYELARARPPPHSSVGRFRRGNSSAYSLQESQYCRCVESREISHSLDWTQWIYALVTGESGMGFARLPTLSRSLATVDDPEYSTDNNESSNQRSMHQEMITTHSLYRAVIVVLHSRAVEPSLTYLMGQADVNPWTMIDGHHTRCLAHPPEISTVVWNICLQPTVQGSFVNIL</sequence>
<reference evidence="4" key="2">
    <citation type="submission" date="2020-04" db="EMBL/GenBank/DDBJ databases">
        <authorList>
            <consortium name="NCBI Genome Project"/>
        </authorList>
    </citation>
    <scope>NUCLEOTIDE SEQUENCE</scope>
    <source>
        <strain evidence="4">CBS 781.70</strain>
    </source>
</reference>
<dbReference type="RefSeq" id="XP_033536444.1">
    <property type="nucleotide sequence ID" value="XM_033674575.1"/>
</dbReference>
<dbReference type="AlphaFoldDB" id="A0A6G1G9V5"/>
<dbReference type="GeneID" id="54415145"/>
<name>A0A6G1G9V5_9PEZI</name>
<evidence type="ECO:0000313" key="2">
    <source>
        <dbReference type="EMBL" id="KAF1814813.1"/>
    </source>
</evidence>
<reference evidence="4" key="3">
    <citation type="submission" date="2025-04" db="UniProtKB">
        <authorList>
            <consortium name="RefSeq"/>
        </authorList>
    </citation>
    <scope>IDENTIFICATION</scope>
    <source>
        <strain evidence="4">CBS 781.70</strain>
    </source>
</reference>
<proteinExistence type="predicted"/>
<evidence type="ECO:0000313" key="3">
    <source>
        <dbReference type="Proteomes" id="UP000504638"/>
    </source>
</evidence>
<dbReference type="EMBL" id="ML975152">
    <property type="protein sequence ID" value="KAF1814813.1"/>
    <property type="molecule type" value="Genomic_DNA"/>
</dbReference>
<accession>A0A6G1G9V5</accession>
<dbReference type="Proteomes" id="UP000504638">
    <property type="component" value="Unplaced"/>
</dbReference>
<keyword evidence="3" id="KW-1185">Reference proteome</keyword>
<organism evidence="2">
    <name type="scientific">Eremomyces bilateralis CBS 781.70</name>
    <dbReference type="NCBI Taxonomy" id="1392243"/>
    <lineage>
        <taxon>Eukaryota</taxon>
        <taxon>Fungi</taxon>
        <taxon>Dikarya</taxon>
        <taxon>Ascomycota</taxon>
        <taxon>Pezizomycotina</taxon>
        <taxon>Dothideomycetes</taxon>
        <taxon>Dothideomycetes incertae sedis</taxon>
        <taxon>Eremomycetales</taxon>
        <taxon>Eremomycetaceae</taxon>
        <taxon>Eremomyces</taxon>
    </lineage>
</organism>
<evidence type="ECO:0000313" key="4">
    <source>
        <dbReference type="RefSeq" id="XP_033536444.1"/>
    </source>
</evidence>